<organism evidence="3 4">
    <name type="scientific">Dactylosporangium salmoneum</name>
    <dbReference type="NCBI Taxonomy" id="53361"/>
    <lineage>
        <taxon>Bacteria</taxon>
        <taxon>Bacillati</taxon>
        <taxon>Actinomycetota</taxon>
        <taxon>Actinomycetes</taxon>
        <taxon>Micromonosporales</taxon>
        <taxon>Micromonosporaceae</taxon>
        <taxon>Dactylosporangium</taxon>
    </lineage>
</organism>
<dbReference type="Proteomes" id="UP001501444">
    <property type="component" value="Unassembled WGS sequence"/>
</dbReference>
<sequence>MTLAAVFLLPHSDQTEESDHPMVNTAQKVAIITGASQGIGAALVTAYRELGYAVVATARSIGESADPEVLTIRGDVAEPGVGAQIVDAALGRFGRIDTLVNNAGVFIAKPFTDYTGEDYDTVAGVNLRGFFEVSRSAVAAMLSRDGGGHLINISTSLVDHANSQVPSALASLTKGGLNAVTKALAIEYATRGIRVNTVALGNIRTPMHPPEEYEALAALHPMGRLGEIDDVVQAVVYLENASFVTGEILHVDGGQSAGH</sequence>
<protein>
    <submittedName>
        <fullName evidence="3">SDR family oxidoreductase</fullName>
    </submittedName>
</protein>
<dbReference type="SUPFAM" id="SSF51735">
    <property type="entry name" value="NAD(P)-binding Rossmann-fold domains"/>
    <property type="match status" value="1"/>
</dbReference>
<evidence type="ECO:0000256" key="2">
    <source>
        <dbReference type="ARBA" id="ARBA00023002"/>
    </source>
</evidence>
<comment type="caution">
    <text evidence="3">The sequence shown here is derived from an EMBL/GenBank/DDBJ whole genome shotgun (WGS) entry which is preliminary data.</text>
</comment>
<evidence type="ECO:0000313" key="3">
    <source>
        <dbReference type="EMBL" id="GAA2354103.1"/>
    </source>
</evidence>
<gene>
    <name evidence="3" type="ORF">GCM10010170_045930</name>
</gene>
<keyword evidence="4" id="KW-1185">Reference proteome</keyword>
<dbReference type="PRINTS" id="PR00081">
    <property type="entry name" value="GDHRDH"/>
</dbReference>
<comment type="similarity">
    <text evidence="1">Belongs to the short-chain dehydrogenases/reductases (SDR) family.</text>
</comment>
<dbReference type="Gene3D" id="3.40.50.720">
    <property type="entry name" value="NAD(P)-binding Rossmann-like Domain"/>
    <property type="match status" value="1"/>
</dbReference>
<dbReference type="InterPro" id="IPR002347">
    <property type="entry name" value="SDR_fam"/>
</dbReference>
<keyword evidence="2" id="KW-0560">Oxidoreductase</keyword>
<dbReference type="EMBL" id="BAAARV010000033">
    <property type="protein sequence ID" value="GAA2354103.1"/>
    <property type="molecule type" value="Genomic_DNA"/>
</dbReference>
<dbReference type="PANTHER" id="PTHR43639">
    <property type="entry name" value="OXIDOREDUCTASE, SHORT-CHAIN DEHYDROGENASE/REDUCTASE FAMILY (AFU_ORTHOLOGUE AFUA_5G02870)"/>
    <property type="match status" value="1"/>
</dbReference>
<dbReference type="CDD" id="cd05233">
    <property type="entry name" value="SDR_c"/>
    <property type="match status" value="1"/>
</dbReference>
<accession>A0ABP5TJJ7</accession>
<dbReference type="PRINTS" id="PR00080">
    <property type="entry name" value="SDRFAMILY"/>
</dbReference>
<evidence type="ECO:0000256" key="1">
    <source>
        <dbReference type="ARBA" id="ARBA00006484"/>
    </source>
</evidence>
<proteinExistence type="inferred from homology"/>
<dbReference type="InterPro" id="IPR036291">
    <property type="entry name" value="NAD(P)-bd_dom_sf"/>
</dbReference>
<evidence type="ECO:0000313" key="4">
    <source>
        <dbReference type="Proteomes" id="UP001501444"/>
    </source>
</evidence>
<name>A0ABP5TJJ7_9ACTN</name>
<dbReference type="Pfam" id="PF13561">
    <property type="entry name" value="adh_short_C2"/>
    <property type="match status" value="1"/>
</dbReference>
<reference evidence="4" key="1">
    <citation type="journal article" date="2019" name="Int. J. Syst. Evol. Microbiol.">
        <title>The Global Catalogue of Microorganisms (GCM) 10K type strain sequencing project: providing services to taxonomists for standard genome sequencing and annotation.</title>
        <authorList>
            <consortium name="The Broad Institute Genomics Platform"/>
            <consortium name="The Broad Institute Genome Sequencing Center for Infectious Disease"/>
            <person name="Wu L."/>
            <person name="Ma J."/>
        </authorList>
    </citation>
    <scope>NUCLEOTIDE SEQUENCE [LARGE SCALE GENOMIC DNA]</scope>
    <source>
        <strain evidence="4">JCM 3272</strain>
    </source>
</reference>
<dbReference type="PANTHER" id="PTHR43639:SF1">
    <property type="entry name" value="SHORT-CHAIN DEHYDROGENASE_REDUCTASE FAMILY PROTEIN"/>
    <property type="match status" value="1"/>
</dbReference>